<evidence type="ECO:0000256" key="3">
    <source>
        <dbReference type="ARBA" id="ARBA00022553"/>
    </source>
</evidence>
<dbReference type="InterPro" id="IPR001789">
    <property type="entry name" value="Sig_transdc_resp-reg_receiver"/>
</dbReference>
<feature type="modified residue" description="4-aspartylphosphate" evidence="6">
    <location>
        <position position="1128"/>
    </location>
</feature>
<gene>
    <name evidence="11" type="ORF">SOCE836_072280</name>
</gene>
<feature type="transmembrane region" description="Helical" evidence="8">
    <location>
        <begin position="152"/>
        <end position="171"/>
    </location>
</feature>
<feature type="transmembrane region" description="Helical" evidence="8">
    <location>
        <begin position="316"/>
        <end position="339"/>
    </location>
</feature>
<dbReference type="EC" id="2.7.13.3" evidence="2"/>
<feature type="transmembrane region" description="Helical" evidence="8">
    <location>
        <begin position="73"/>
        <end position="95"/>
    </location>
</feature>
<dbReference type="Pfam" id="PF00072">
    <property type="entry name" value="Response_reg"/>
    <property type="match status" value="2"/>
</dbReference>
<feature type="transmembrane region" description="Helical" evidence="8">
    <location>
        <begin position="107"/>
        <end position="132"/>
    </location>
</feature>
<feature type="domain" description="Response regulatory" evidence="10">
    <location>
        <begin position="1077"/>
        <end position="1195"/>
    </location>
</feature>
<dbReference type="SMART" id="SM00387">
    <property type="entry name" value="HATPase_c"/>
    <property type="match status" value="1"/>
</dbReference>
<evidence type="ECO:0000256" key="1">
    <source>
        <dbReference type="ARBA" id="ARBA00000085"/>
    </source>
</evidence>
<dbReference type="CDD" id="cd17574">
    <property type="entry name" value="REC_OmpR"/>
    <property type="match status" value="1"/>
</dbReference>
<comment type="catalytic activity">
    <reaction evidence="1">
        <text>ATP + protein L-histidine = ADP + protein N-phospho-L-histidine.</text>
        <dbReference type="EC" id="2.7.13.3"/>
    </reaction>
</comment>
<keyword evidence="8" id="KW-1133">Transmembrane helix</keyword>
<feature type="coiled-coil region" evidence="7">
    <location>
        <begin position="632"/>
        <end position="691"/>
    </location>
</feature>
<evidence type="ECO:0000313" key="11">
    <source>
        <dbReference type="EMBL" id="AUX35040.1"/>
    </source>
</evidence>
<feature type="modified residue" description="4-aspartylphosphate" evidence="6">
    <location>
        <position position="1005"/>
    </location>
</feature>
<feature type="domain" description="Response regulatory" evidence="10">
    <location>
        <begin position="956"/>
        <end position="1069"/>
    </location>
</feature>
<dbReference type="InterPro" id="IPR036890">
    <property type="entry name" value="HATPase_C_sf"/>
</dbReference>
<evidence type="ECO:0000256" key="8">
    <source>
        <dbReference type="SAM" id="Phobius"/>
    </source>
</evidence>
<dbReference type="SUPFAM" id="SSF55874">
    <property type="entry name" value="ATPase domain of HSP90 chaperone/DNA topoisomerase II/histidine kinase"/>
    <property type="match status" value="1"/>
</dbReference>
<dbReference type="EMBL" id="CP012672">
    <property type="protein sequence ID" value="AUX35040.1"/>
    <property type="molecule type" value="Genomic_DNA"/>
</dbReference>
<sequence>MQVIHTIVRERRAYNSWVANETMEDYSLRYAPRSFRKWSPALLANTALGGISFLALEAIGGSLIVSYGFTNSLWAILVSSVIIFLTGLPISYYSATYNLDMDLLTRGAGFGYIGSTITSVIYASFTFIFFALEAAIMAQALELYFGLPLVPGYLLCSAVIIPLVLFGVTLINKFQLWTQPLWLMLMALPFVFVLQRDPEALSGWTSFVGRSEGGDRFDPVLFGLAASVSFSLIVQIGEQVDYLRFMPDRTRSNRRRWWLALILAGPGWILLGGAKQLAGGFLASLAVRQGSSVDAALRPVVMYLAGYEHVFSNRSVVLLAAMAFVVVSQLKINVTNAYAGSLAWSNFFSRLTHRHPGRVVWLVFNVAIALLLMMFGVFHTLEKVLAIYSSVAIAWIGAIVADLVVNKPLGLSPRTIEFKRAHLYHVNPVGVGAMGAGAAASILCFAGVFGPAAAAYSSFIALGLAFALSPAIAWLTRGKYYIARENTHFPSDKAPGIAQCCVCEHGYEPQDMAYCPVYEGAICSLCCTLDARCHDVCKTPRPGVSARRATALRAFVAERLSARLSSRLARFALVFAAMAGVVGALFGLFYWSAALTAEARPEVLAAFIKLYAAVVVLIGVGAWWLVLSWESRELVEEELDRQNEQLQQEIALHKETEQALSQAMERAEVVNRQLSEAKTHAEAMARAAERANLAKSQFVANMSHELRTPLNAILGYSEMLQEDAIELGNQAFVADLKKVHQAGAHLLGLINDVLDLSKIEASRMELHPESFDVQAVLDEVTSTVRPLVAQRRNTLSIHRPEGAITLHADPRRTRQILYNLLSNAAKFTADGAVRVRVAVERGPGLPALHLEVEDEGIGMTEEQLKRLFQPFVQADASTSRRYGGTGLGLMITKRLVELMGGVIEVTSEVGKGSTFRVRLPLAAPRDDAAARGGAADGHGRAGAEAWAPGDADAQRLVLVVDDDATVRDLLKRHIEALGHHVALAPGGREGLRLAGTLFPDVITLDLLMPEMDGWRVLSALKSTPALASIPVIVISIVEERGIGYSLGAADYITKPVEREALERALARCALRSGRSPRVLVVEDDAPSRDVLEGMLRRSGCDALSAANGRVALDLLATDAEAPDAAIVDLMMPEMDGFELIERLRVHEHWRRMPLIVLTAKELTDEDRARLRLGTERVFQKGELGLQELLEEVRVCVEAAAQAGAPRAPAPIGAPAA</sequence>
<evidence type="ECO:0000259" key="10">
    <source>
        <dbReference type="PROSITE" id="PS50110"/>
    </source>
</evidence>
<feature type="transmembrane region" description="Helical" evidence="8">
    <location>
        <begin position="42"/>
        <end position="67"/>
    </location>
</feature>
<feature type="transmembrane region" description="Helical" evidence="8">
    <location>
        <begin position="220"/>
        <end position="237"/>
    </location>
</feature>
<evidence type="ECO:0000256" key="2">
    <source>
        <dbReference type="ARBA" id="ARBA00012438"/>
    </source>
</evidence>
<dbReference type="Proteomes" id="UP000295497">
    <property type="component" value="Chromosome"/>
</dbReference>
<protein>
    <recommendedName>
        <fullName evidence="2">histidine kinase</fullName>
        <ecNumber evidence="2">2.7.13.3</ecNumber>
    </recommendedName>
</protein>
<evidence type="ECO:0000256" key="6">
    <source>
        <dbReference type="PROSITE-ProRule" id="PRU00169"/>
    </source>
</evidence>
<dbReference type="InterPro" id="IPR003594">
    <property type="entry name" value="HATPase_dom"/>
</dbReference>
<dbReference type="PROSITE" id="PS50110">
    <property type="entry name" value="RESPONSE_REGULATORY"/>
    <property type="match status" value="2"/>
</dbReference>
<keyword evidence="5" id="KW-0418">Kinase</keyword>
<dbReference type="AlphaFoldDB" id="A0A4P2QWY6"/>
<dbReference type="RefSeq" id="WP_129578131.1">
    <property type="nucleotide sequence ID" value="NZ_CP012672.1"/>
</dbReference>
<dbReference type="GO" id="GO:0005886">
    <property type="term" value="C:plasma membrane"/>
    <property type="evidence" value="ECO:0007669"/>
    <property type="project" value="TreeGrafter"/>
</dbReference>
<evidence type="ECO:0000256" key="4">
    <source>
        <dbReference type="ARBA" id="ARBA00022679"/>
    </source>
</evidence>
<feature type="transmembrane region" description="Helical" evidence="8">
    <location>
        <begin position="176"/>
        <end position="194"/>
    </location>
</feature>
<reference evidence="11 12" key="1">
    <citation type="submission" date="2015-09" db="EMBL/GenBank/DDBJ databases">
        <title>Sorangium comparison.</title>
        <authorList>
            <person name="Zaburannyi N."/>
            <person name="Bunk B."/>
            <person name="Overmann J."/>
            <person name="Mueller R."/>
        </authorList>
    </citation>
    <scope>NUCLEOTIDE SEQUENCE [LARGE SCALE GENOMIC DNA]</scope>
    <source>
        <strain evidence="11 12">So ce836</strain>
    </source>
</reference>
<evidence type="ECO:0000256" key="7">
    <source>
        <dbReference type="SAM" id="Coils"/>
    </source>
</evidence>
<dbReference type="CDD" id="cd16922">
    <property type="entry name" value="HATPase_EvgS-ArcB-TorS-like"/>
    <property type="match status" value="1"/>
</dbReference>
<dbReference type="InterPro" id="IPR036097">
    <property type="entry name" value="HisK_dim/P_sf"/>
</dbReference>
<accession>A0A4P2QWY6</accession>
<proteinExistence type="predicted"/>
<keyword evidence="4" id="KW-0808">Transferase</keyword>
<dbReference type="CDD" id="cd00082">
    <property type="entry name" value="HisKA"/>
    <property type="match status" value="1"/>
</dbReference>
<dbReference type="Pfam" id="PF00512">
    <property type="entry name" value="HisKA"/>
    <property type="match status" value="1"/>
</dbReference>
<dbReference type="PRINTS" id="PR00344">
    <property type="entry name" value="BCTRLSENSOR"/>
</dbReference>
<feature type="transmembrane region" description="Helical" evidence="8">
    <location>
        <begin position="603"/>
        <end position="626"/>
    </location>
</feature>
<dbReference type="Gene3D" id="1.10.287.130">
    <property type="match status" value="1"/>
</dbReference>
<feature type="transmembrane region" description="Helical" evidence="8">
    <location>
        <begin position="359"/>
        <end position="379"/>
    </location>
</feature>
<dbReference type="Pfam" id="PF02518">
    <property type="entry name" value="HATPase_c"/>
    <property type="match status" value="1"/>
</dbReference>
<evidence type="ECO:0000256" key="5">
    <source>
        <dbReference type="ARBA" id="ARBA00022777"/>
    </source>
</evidence>
<dbReference type="Gene3D" id="3.30.565.10">
    <property type="entry name" value="Histidine kinase-like ATPase, C-terminal domain"/>
    <property type="match status" value="1"/>
</dbReference>
<dbReference type="PANTHER" id="PTHR43047:SF72">
    <property type="entry name" value="OSMOSENSING HISTIDINE PROTEIN KINASE SLN1"/>
    <property type="match status" value="1"/>
</dbReference>
<dbReference type="Gene3D" id="1.10.4160.10">
    <property type="entry name" value="Hydantoin permease"/>
    <property type="match status" value="1"/>
</dbReference>
<dbReference type="InterPro" id="IPR005467">
    <property type="entry name" value="His_kinase_dom"/>
</dbReference>
<dbReference type="Gene3D" id="3.40.50.2300">
    <property type="match status" value="2"/>
</dbReference>
<dbReference type="GO" id="GO:0009927">
    <property type="term" value="F:histidine phosphotransfer kinase activity"/>
    <property type="evidence" value="ECO:0007669"/>
    <property type="project" value="TreeGrafter"/>
</dbReference>
<feature type="transmembrane region" description="Helical" evidence="8">
    <location>
        <begin position="257"/>
        <end position="274"/>
    </location>
</feature>
<dbReference type="SMART" id="SM00448">
    <property type="entry name" value="REC"/>
    <property type="match status" value="2"/>
</dbReference>
<dbReference type="SMART" id="SM00388">
    <property type="entry name" value="HisKA"/>
    <property type="match status" value="1"/>
</dbReference>
<organism evidence="11 12">
    <name type="scientific">Sorangium cellulosum</name>
    <name type="common">Polyangium cellulosum</name>
    <dbReference type="NCBI Taxonomy" id="56"/>
    <lineage>
        <taxon>Bacteria</taxon>
        <taxon>Pseudomonadati</taxon>
        <taxon>Myxococcota</taxon>
        <taxon>Polyangia</taxon>
        <taxon>Polyangiales</taxon>
        <taxon>Polyangiaceae</taxon>
        <taxon>Sorangium</taxon>
    </lineage>
</organism>
<keyword evidence="7" id="KW-0175">Coiled coil</keyword>
<feature type="transmembrane region" description="Helical" evidence="8">
    <location>
        <begin position="455"/>
        <end position="475"/>
    </location>
</feature>
<feature type="transmembrane region" description="Helical" evidence="8">
    <location>
        <begin position="568"/>
        <end position="591"/>
    </location>
</feature>
<dbReference type="PROSITE" id="PS50109">
    <property type="entry name" value="HIS_KIN"/>
    <property type="match status" value="1"/>
</dbReference>
<feature type="transmembrane region" description="Helical" evidence="8">
    <location>
        <begin position="426"/>
        <end position="449"/>
    </location>
</feature>
<dbReference type="GO" id="GO:0000155">
    <property type="term" value="F:phosphorelay sensor kinase activity"/>
    <property type="evidence" value="ECO:0007669"/>
    <property type="project" value="InterPro"/>
</dbReference>
<dbReference type="InterPro" id="IPR004358">
    <property type="entry name" value="Sig_transdc_His_kin-like_C"/>
</dbReference>
<feature type="domain" description="Histidine kinase" evidence="9">
    <location>
        <begin position="701"/>
        <end position="923"/>
    </location>
</feature>
<keyword evidence="3 6" id="KW-0597">Phosphoprotein</keyword>
<dbReference type="InterPro" id="IPR011006">
    <property type="entry name" value="CheY-like_superfamily"/>
</dbReference>
<evidence type="ECO:0000259" key="9">
    <source>
        <dbReference type="PROSITE" id="PS50109"/>
    </source>
</evidence>
<dbReference type="SUPFAM" id="SSF52172">
    <property type="entry name" value="CheY-like"/>
    <property type="match status" value="2"/>
</dbReference>
<keyword evidence="8" id="KW-0472">Membrane</keyword>
<name>A0A4P2QWY6_SORCE</name>
<dbReference type="PANTHER" id="PTHR43047">
    <property type="entry name" value="TWO-COMPONENT HISTIDINE PROTEIN KINASE"/>
    <property type="match status" value="1"/>
</dbReference>
<dbReference type="InterPro" id="IPR003661">
    <property type="entry name" value="HisK_dim/P_dom"/>
</dbReference>
<feature type="transmembrane region" description="Helical" evidence="8">
    <location>
        <begin position="385"/>
        <end position="405"/>
    </location>
</feature>
<dbReference type="FunFam" id="3.30.565.10:FF:000010">
    <property type="entry name" value="Sensor histidine kinase RcsC"/>
    <property type="match status" value="1"/>
</dbReference>
<keyword evidence="8" id="KW-0812">Transmembrane</keyword>
<dbReference type="SUPFAM" id="SSF47384">
    <property type="entry name" value="Homodimeric domain of signal transducing histidine kinase"/>
    <property type="match status" value="1"/>
</dbReference>
<evidence type="ECO:0000313" key="12">
    <source>
        <dbReference type="Proteomes" id="UP000295497"/>
    </source>
</evidence>
<dbReference type="CDD" id="cd17546">
    <property type="entry name" value="REC_hyHK_CKI1_RcsC-like"/>
    <property type="match status" value="1"/>
</dbReference>